<dbReference type="RefSeq" id="WP_390355803.1">
    <property type="nucleotide sequence ID" value="NZ_JBHUIZ010000012.1"/>
</dbReference>
<keyword evidence="2" id="KW-0560">Oxidoreductase</keyword>
<organism evidence="2 3">
    <name type="scientific">Tigheibacillus halophilus</name>
    <dbReference type="NCBI Taxonomy" id="361280"/>
    <lineage>
        <taxon>Bacteria</taxon>
        <taxon>Bacillati</taxon>
        <taxon>Bacillota</taxon>
        <taxon>Bacilli</taxon>
        <taxon>Bacillales</taxon>
        <taxon>Bacillaceae</taxon>
        <taxon>Tigheibacillus</taxon>
    </lineage>
</organism>
<keyword evidence="2" id="KW-0503">Monooxygenase</keyword>
<feature type="domain" description="FAD-binding" evidence="1">
    <location>
        <begin position="20"/>
        <end position="128"/>
    </location>
</feature>
<reference evidence="2 3" key="1">
    <citation type="submission" date="2023-10" db="EMBL/GenBank/DDBJ databases">
        <title>Virgibacillus halophilus 5B73C genome.</title>
        <authorList>
            <person name="Miliotis G."/>
            <person name="Sengupta P."/>
            <person name="Hameed A."/>
            <person name="Chuvochina M."/>
            <person name="Mcdonagh F."/>
            <person name="Simpson A.C."/>
            <person name="Singh N.K."/>
            <person name="Rekha P.D."/>
            <person name="Raman K."/>
            <person name="Hugenholtz P."/>
            <person name="Venkateswaran K."/>
        </authorList>
    </citation>
    <scope>NUCLEOTIDE SEQUENCE [LARGE SCALE GENOMIC DNA]</scope>
    <source>
        <strain evidence="2 3">5B73C</strain>
    </source>
</reference>
<name>A0ABU5C834_9BACI</name>
<gene>
    <name evidence="2" type="ORF">RWE15_12170</name>
</gene>
<proteinExistence type="predicted"/>
<dbReference type="Pfam" id="PF01494">
    <property type="entry name" value="FAD_binding_3"/>
    <property type="match status" value="1"/>
</dbReference>
<dbReference type="GO" id="GO:0004497">
    <property type="term" value="F:monooxygenase activity"/>
    <property type="evidence" value="ECO:0007669"/>
    <property type="project" value="UniProtKB-KW"/>
</dbReference>
<dbReference type="Gene3D" id="3.30.9.10">
    <property type="entry name" value="D-Amino Acid Oxidase, subunit A, domain 2"/>
    <property type="match status" value="1"/>
</dbReference>
<protein>
    <submittedName>
        <fullName evidence="2">FAD-dependent monooxygenase</fullName>
    </submittedName>
</protein>
<sequence length="171" mass="18886">MRYQAQTELAGVKNAPAVKGNRAMIYFEADLGAFVKGKEFSALNITRSGATGMLLAINNRDRWFSHVSYDPKDSDASVNFSKDQCREIIQKAIDLPDLQVKILSIILWEAEEKVANCLQQGRVFIGDAERRPVAELTVSQAGGIADTEVFSPMKIGNRLDGRMETTLFSVA</sequence>
<dbReference type="Proteomes" id="UP001281447">
    <property type="component" value="Unassembled WGS sequence"/>
</dbReference>
<evidence type="ECO:0000313" key="2">
    <source>
        <dbReference type="EMBL" id="MDY0395036.1"/>
    </source>
</evidence>
<dbReference type="InterPro" id="IPR002938">
    <property type="entry name" value="FAD-bd"/>
</dbReference>
<dbReference type="EMBL" id="JAWDIP010000003">
    <property type="protein sequence ID" value="MDY0395036.1"/>
    <property type="molecule type" value="Genomic_DNA"/>
</dbReference>
<comment type="caution">
    <text evidence="2">The sequence shown here is derived from an EMBL/GenBank/DDBJ whole genome shotgun (WGS) entry which is preliminary data.</text>
</comment>
<evidence type="ECO:0000313" key="3">
    <source>
        <dbReference type="Proteomes" id="UP001281447"/>
    </source>
</evidence>
<accession>A0ABU5C834</accession>
<keyword evidence="3" id="KW-1185">Reference proteome</keyword>
<evidence type="ECO:0000259" key="1">
    <source>
        <dbReference type="Pfam" id="PF01494"/>
    </source>
</evidence>